<feature type="non-terminal residue" evidence="2">
    <location>
        <position position="480"/>
    </location>
</feature>
<reference evidence="2 3" key="1">
    <citation type="submission" date="2021-05" db="EMBL/GenBank/DDBJ databases">
        <title>Genome Assembly of Synthetic Allotetraploid Brassica napus Reveals Homoeologous Exchanges between Subgenomes.</title>
        <authorList>
            <person name="Davis J.T."/>
        </authorList>
    </citation>
    <scope>NUCLEOTIDE SEQUENCE [LARGE SCALE GENOMIC DNA]</scope>
    <source>
        <strain evidence="3">cv. Da-Ae</strain>
        <tissue evidence="2">Seedling</tissue>
    </source>
</reference>
<gene>
    <name evidence="2" type="ORF">HID58_085095</name>
</gene>
<dbReference type="InterPro" id="IPR002156">
    <property type="entry name" value="RNaseH_domain"/>
</dbReference>
<organism evidence="2 3">
    <name type="scientific">Brassica napus</name>
    <name type="common">Rape</name>
    <dbReference type="NCBI Taxonomy" id="3708"/>
    <lineage>
        <taxon>Eukaryota</taxon>
        <taxon>Viridiplantae</taxon>
        <taxon>Streptophyta</taxon>
        <taxon>Embryophyta</taxon>
        <taxon>Tracheophyta</taxon>
        <taxon>Spermatophyta</taxon>
        <taxon>Magnoliopsida</taxon>
        <taxon>eudicotyledons</taxon>
        <taxon>Gunneridae</taxon>
        <taxon>Pentapetalae</taxon>
        <taxon>rosids</taxon>
        <taxon>malvids</taxon>
        <taxon>Brassicales</taxon>
        <taxon>Brassicaceae</taxon>
        <taxon>Brassiceae</taxon>
        <taxon>Brassica</taxon>
    </lineage>
</organism>
<protein>
    <recommendedName>
        <fullName evidence="1">RNase H type-1 domain-containing protein</fullName>
    </recommendedName>
</protein>
<accession>A0ABQ7XLN1</accession>
<keyword evidence="3" id="KW-1185">Reference proteome</keyword>
<comment type="caution">
    <text evidence="2">The sequence shown here is derived from an EMBL/GenBank/DDBJ whole genome shotgun (WGS) entry which is preliminary data.</text>
</comment>
<dbReference type="EMBL" id="JAGKQM010000019">
    <property type="protein sequence ID" value="KAH0856834.1"/>
    <property type="molecule type" value="Genomic_DNA"/>
</dbReference>
<evidence type="ECO:0000313" key="3">
    <source>
        <dbReference type="Proteomes" id="UP000824890"/>
    </source>
</evidence>
<name>A0ABQ7XLN1_BRANA</name>
<dbReference type="PANTHER" id="PTHR47074">
    <property type="entry name" value="BNAC02G40300D PROTEIN"/>
    <property type="match status" value="1"/>
</dbReference>
<evidence type="ECO:0000259" key="1">
    <source>
        <dbReference type="Pfam" id="PF13456"/>
    </source>
</evidence>
<evidence type="ECO:0000313" key="2">
    <source>
        <dbReference type="EMBL" id="KAH0856834.1"/>
    </source>
</evidence>
<proteinExistence type="predicted"/>
<sequence>IQTMDETPLINLDLMIPALLAAPLESPPGFPTMFPELSKEDRQAAMMYVSHADETERRARILRVQHSIENAKDDDTSVPIRISHNLNKDKGLVFGYSHGDDSNSESNNTSTLHAVSAPALLKDKEDRAATSGEQSASSNFQINGSTVFRLGNTTSSGYTGTWRSKRIDRKRPPAWVRRVRTNRYGAGVIAVSQGASLQRGRFYFDKRMFGKRGVEEAIIRGWEAENDSSDLSVLDRIAQCRTELAKLKKASDWNSKTKIESNSVVNLALKVSDLLIEGTSVWNQPLLRQTFTPEDVQRILLIKPYVYNSNEGDSNTRSVFPWLVWELWKARNALAFENKTVTAYTIAFRAFEEASSWQKTMILKSNTEIVDDVVKTEEPIGWIKPPSGCLKCNVGSSWVDPHHPSGASWILRGEDGQTIMHSRRSYSFMRSKAEADLWAMHWAVECMHNTHHVNVIFEASSEQLHNVLSEPFHHLEFTGV</sequence>
<dbReference type="InterPro" id="IPR052929">
    <property type="entry name" value="RNase_H-like_EbsB-rel"/>
</dbReference>
<feature type="domain" description="RNase H type-1" evidence="1">
    <location>
        <begin position="397"/>
        <end position="472"/>
    </location>
</feature>
<dbReference type="PANTHER" id="PTHR47074:SF11">
    <property type="entry name" value="REVERSE TRANSCRIPTASE-LIKE PROTEIN"/>
    <property type="match status" value="1"/>
</dbReference>
<dbReference type="Proteomes" id="UP000824890">
    <property type="component" value="Unassembled WGS sequence"/>
</dbReference>
<dbReference type="Pfam" id="PF13456">
    <property type="entry name" value="RVT_3"/>
    <property type="match status" value="1"/>
</dbReference>
<feature type="non-terminal residue" evidence="2">
    <location>
        <position position="1"/>
    </location>
</feature>